<dbReference type="InterPro" id="IPR012337">
    <property type="entry name" value="RNaseH-like_sf"/>
</dbReference>
<comment type="caution">
    <text evidence="1">The sequence shown here is derived from an EMBL/GenBank/DDBJ whole genome shotgun (WGS) entry which is preliminary data.</text>
</comment>
<dbReference type="CDD" id="cd06127">
    <property type="entry name" value="DEDDh"/>
    <property type="match status" value="1"/>
</dbReference>
<evidence type="ECO:0000313" key="1">
    <source>
        <dbReference type="EMBL" id="GAA5047849.1"/>
    </source>
</evidence>
<gene>
    <name evidence="1" type="ORF">GCM10023208_04540</name>
</gene>
<reference evidence="2" key="1">
    <citation type="journal article" date="2019" name="Int. J. Syst. Evol. Microbiol.">
        <title>The Global Catalogue of Microorganisms (GCM) 10K type strain sequencing project: providing services to taxonomists for standard genome sequencing and annotation.</title>
        <authorList>
            <consortium name="The Broad Institute Genomics Platform"/>
            <consortium name="The Broad Institute Genome Sequencing Center for Infectious Disease"/>
            <person name="Wu L."/>
            <person name="Ma J."/>
        </authorList>
    </citation>
    <scope>NUCLEOTIDE SEQUENCE [LARGE SCALE GENOMIC DNA]</scope>
    <source>
        <strain evidence="2">JCM 18014</strain>
    </source>
</reference>
<name>A0ABP9JZR5_9SPHN</name>
<dbReference type="SUPFAM" id="SSF53098">
    <property type="entry name" value="Ribonuclease H-like"/>
    <property type="match status" value="1"/>
</dbReference>
<keyword evidence="1" id="KW-0269">Exonuclease</keyword>
<sequence length="280" mass="31457">MLERSDDYRVLRRVPDRFTNMPEGGAPPDGFCVALVDLETTSLDASDGHIIELALMLVWLSDEGDVIGHFGPLNWFEDPGVPIPAEITMVTGLAAQHLVGKKINDASVAGLLSRADLLCAHNAKFEVSWLEKRYPELGGKAWACSMADIDWLKAGCDGRAQQHLLGQHGWFSNAHRAADDVWSLFILLQESRRGCERHSRTHFQRLLEAANRVTTLVQATRAPFSKKDLLKARGYRWNSTGRVWQKELDQSLVAHEQAWFFRSGLPAPTLEPMSAHERHR</sequence>
<dbReference type="Gene3D" id="3.30.420.10">
    <property type="entry name" value="Ribonuclease H-like superfamily/Ribonuclease H"/>
    <property type="match status" value="1"/>
</dbReference>
<keyword evidence="1" id="KW-0540">Nuclease</keyword>
<keyword evidence="2" id="KW-1185">Reference proteome</keyword>
<dbReference type="Proteomes" id="UP001500518">
    <property type="component" value="Unassembled WGS sequence"/>
</dbReference>
<dbReference type="InterPro" id="IPR036397">
    <property type="entry name" value="RNaseH_sf"/>
</dbReference>
<protein>
    <submittedName>
        <fullName evidence="1">3'-5' exonuclease</fullName>
    </submittedName>
</protein>
<dbReference type="GO" id="GO:0004527">
    <property type="term" value="F:exonuclease activity"/>
    <property type="evidence" value="ECO:0007669"/>
    <property type="project" value="UniProtKB-KW"/>
</dbReference>
<proteinExistence type="predicted"/>
<evidence type="ECO:0000313" key="2">
    <source>
        <dbReference type="Proteomes" id="UP001500518"/>
    </source>
</evidence>
<dbReference type="NCBIfam" id="NF006615">
    <property type="entry name" value="PRK09182.1"/>
    <property type="match status" value="1"/>
</dbReference>
<accession>A0ABP9JZR5</accession>
<organism evidence="1 2">
    <name type="scientific">Erythrobacter westpacificensis</name>
    <dbReference type="NCBI Taxonomy" id="1055231"/>
    <lineage>
        <taxon>Bacteria</taxon>
        <taxon>Pseudomonadati</taxon>
        <taxon>Pseudomonadota</taxon>
        <taxon>Alphaproteobacteria</taxon>
        <taxon>Sphingomonadales</taxon>
        <taxon>Erythrobacteraceae</taxon>
        <taxon>Erythrobacter/Porphyrobacter group</taxon>
        <taxon>Erythrobacter</taxon>
    </lineage>
</organism>
<keyword evidence="1" id="KW-0378">Hydrolase</keyword>
<dbReference type="EMBL" id="BAABHV010000004">
    <property type="protein sequence ID" value="GAA5047849.1"/>
    <property type="molecule type" value="Genomic_DNA"/>
</dbReference>